<sequence>MSAPGQRQSPFPIVMRGYDRDQVTDHIRRLDAELQMMTADRDSAHASADELHDRLERTRAQVHDLQREVDTLSVPPTTVAGMSERVSRMLQLATDEAAELRANARDEADETLSVARQSAQQERSDAAAEAERTKELAQEHADSLITDAEKRAAEVDEKAEKARREAEQTLADARRRAQEIIDDAEAEGARLRGAAHSVAMNRLARSRELAGAAHDAHGQILDHLDALRQHLADLPAALALSGDEKDLVAQTDTDDLEILNRTLTGRDRFTSGDAGEPTNAAEATDVLDAVDDEYTSDDYAEDRFGGLDESIAGRGSATA</sequence>
<dbReference type="EMBL" id="JACIFP010000001">
    <property type="protein sequence ID" value="MBB4135833.1"/>
    <property type="molecule type" value="Genomic_DNA"/>
</dbReference>
<feature type="region of interest" description="Disordered" evidence="1">
    <location>
        <begin position="266"/>
        <end position="319"/>
    </location>
</feature>
<dbReference type="PANTHER" id="PTHR35794">
    <property type="entry name" value="CELL DIVISION PROTEIN DIVIVA"/>
    <property type="match status" value="1"/>
</dbReference>
<feature type="compositionally biased region" description="Acidic residues" evidence="1">
    <location>
        <begin position="288"/>
        <end position="300"/>
    </location>
</feature>
<dbReference type="AlphaFoldDB" id="A0A840F009"/>
<evidence type="ECO:0000313" key="2">
    <source>
        <dbReference type="EMBL" id="MBB4135833.1"/>
    </source>
</evidence>
<gene>
    <name evidence="2" type="ORF">BKA16_002385</name>
</gene>
<evidence type="ECO:0000256" key="1">
    <source>
        <dbReference type="SAM" id="MobiDB-lite"/>
    </source>
</evidence>
<feature type="compositionally biased region" description="Basic and acidic residues" evidence="1">
    <location>
        <begin position="122"/>
        <end position="141"/>
    </location>
</feature>
<organism evidence="2 3">
    <name type="scientific">Gordonia humi</name>
    <dbReference type="NCBI Taxonomy" id="686429"/>
    <lineage>
        <taxon>Bacteria</taxon>
        <taxon>Bacillati</taxon>
        <taxon>Actinomycetota</taxon>
        <taxon>Actinomycetes</taxon>
        <taxon>Mycobacteriales</taxon>
        <taxon>Gordoniaceae</taxon>
        <taxon>Gordonia</taxon>
    </lineage>
</organism>
<keyword evidence="3" id="KW-1185">Reference proteome</keyword>
<name>A0A840F009_9ACTN</name>
<dbReference type="RefSeq" id="WP_183370845.1">
    <property type="nucleotide sequence ID" value="NZ_BAABHL010000040.1"/>
</dbReference>
<keyword evidence="2" id="KW-0132">Cell division</keyword>
<feature type="region of interest" description="Disordered" evidence="1">
    <location>
        <begin position="106"/>
        <end position="141"/>
    </location>
</feature>
<dbReference type="PANTHER" id="PTHR35794:SF2">
    <property type="entry name" value="CELL DIVISION PROTEIN DIVIVA"/>
    <property type="match status" value="1"/>
</dbReference>
<dbReference type="GO" id="GO:0051301">
    <property type="term" value="P:cell division"/>
    <property type="evidence" value="ECO:0007669"/>
    <property type="project" value="UniProtKB-KW"/>
</dbReference>
<proteinExistence type="predicted"/>
<dbReference type="InterPro" id="IPR007793">
    <property type="entry name" value="DivIVA_fam"/>
</dbReference>
<comment type="caution">
    <text evidence="2">The sequence shown here is derived from an EMBL/GenBank/DDBJ whole genome shotgun (WGS) entry which is preliminary data.</text>
</comment>
<evidence type="ECO:0000313" key="3">
    <source>
        <dbReference type="Proteomes" id="UP000551501"/>
    </source>
</evidence>
<keyword evidence="2" id="KW-0131">Cell cycle</keyword>
<protein>
    <submittedName>
        <fullName evidence="2">Cell division septum initiation protein DivIVA</fullName>
    </submittedName>
</protein>
<reference evidence="2 3" key="1">
    <citation type="submission" date="2020-08" db="EMBL/GenBank/DDBJ databases">
        <title>Sequencing the genomes of 1000 actinobacteria strains.</title>
        <authorList>
            <person name="Klenk H.-P."/>
        </authorList>
    </citation>
    <scope>NUCLEOTIDE SEQUENCE [LARGE SCALE GENOMIC DNA]</scope>
    <source>
        <strain evidence="2 3">DSM 45298</strain>
    </source>
</reference>
<dbReference type="Proteomes" id="UP000551501">
    <property type="component" value="Unassembled WGS sequence"/>
</dbReference>
<accession>A0A840F009</accession>